<accession>A0A2H0XWX1</accession>
<evidence type="ECO:0000313" key="2">
    <source>
        <dbReference type="EMBL" id="PIS29436.1"/>
    </source>
</evidence>
<dbReference type="InterPro" id="IPR026876">
    <property type="entry name" value="Fn3_assoc_repeat"/>
</dbReference>
<gene>
    <name evidence="2" type="ORF">COT42_05260</name>
</gene>
<dbReference type="PANTHER" id="PTHR31778:SF2">
    <property type="entry name" value="BUD SITE SELECTION PROTEIN RAX2"/>
    <property type="match status" value="1"/>
</dbReference>
<reference evidence="2 3" key="1">
    <citation type="submission" date="2017-09" db="EMBL/GenBank/DDBJ databases">
        <title>Depth-based differentiation of microbial function through sediment-hosted aquifers and enrichment of novel symbionts in the deep terrestrial subsurface.</title>
        <authorList>
            <person name="Probst A.J."/>
            <person name="Ladd B."/>
            <person name="Jarett J.K."/>
            <person name="Geller-Mcgrath D.E."/>
            <person name="Sieber C.M."/>
            <person name="Emerson J.B."/>
            <person name="Anantharaman K."/>
            <person name="Thomas B.C."/>
            <person name="Malmstrom R."/>
            <person name="Stieglmeier M."/>
            <person name="Klingl A."/>
            <person name="Woyke T."/>
            <person name="Ryan C.M."/>
            <person name="Banfield J.F."/>
        </authorList>
    </citation>
    <scope>NUCLEOTIDE SEQUENCE [LARGE SCALE GENOMIC DNA]</scope>
    <source>
        <strain evidence="2">CG08_land_8_20_14_0_20_45_16</strain>
    </source>
</reference>
<dbReference type="Proteomes" id="UP000231343">
    <property type="component" value="Unassembled WGS sequence"/>
</dbReference>
<organism evidence="2 3">
    <name type="scientific">Candidatus Saganbacteria bacterium CG08_land_8_20_14_0_20_45_16</name>
    <dbReference type="NCBI Taxonomy" id="2014293"/>
    <lineage>
        <taxon>Bacteria</taxon>
        <taxon>Bacillati</taxon>
        <taxon>Saganbacteria</taxon>
    </lineage>
</organism>
<dbReference type="SUPFAM" id="SSF63829">
    <property type="entry name" value="Calcium-dependent phosphotriesterase"/>
    <property type="match status" value="2"/>
</dbReference>
<feature type="domain" description="Rax2-like C-terminal" evidence="1">
    <location>
        <begin position="276"/>
        <end position="447"/>
    </location>
</feature>
<proteinExistence type="predicted"/>
<dbReference type="Pfam" id="PF12768">
    <property type="entry name" value="Rax2"/>
    <property type="match status" value="1"/>
</dbReference>
<sequence length="635" mass="66706">TSTTTTLLGTPESPDWGVGSIPGSTTAYTKRITFEDREGEAIYYTINNAPPVPEATDTCFLYSPTDGITIHQTTTIKALAFRAGFSPSEVASGTFTLKLPRAPVVTPTGGTFNEPQRVTLALPLGVPAGLSGLGISYTTVAGESPDNTADAIPEEILVGSNKSISAKTVCNNFVPSDVVSNAFTLQPFLPTFNEAETTYEARSLTVNFSCATPDVTFNYKAGGGWLTGSSIELSNSSQIQLYASKSGWNPSGENRKQYDLVWWQGIFSSDCYPTDQINAMAYDYDHHKLYIAGEFTGIIKTIDCNHLAVWSETEGWTGVGGGVGGIVNALALDESGNLYVGGSFATVGDSGFAAQNIAKWDGSTWSRVGESLAHNGANNTVRALVWSGGVLYAGGNFTTVYNPASLGYPVGSSLDVKYVAKYNGSRWSGIDGPDSGTNNQVNALAVVGNRLYLGGGFTALITSEGTSYNNNYVAYWEDGFWGCLGVPGAGRNGVAGAVYSLIPGDDGCLYVGGSFERAYNSNSDIILANHIVRWDSTEGMRALGDGLASEVDALVYNNGNLYAGGTFSGGVNRWTGAAWDQMGSGLVYAGGTTAVKALILGADGDIFISGSFSGNSNGVGREEIVSPCLIKWGKL</sequence>
<dbReference type="PANTHER" id="PTHR31778">
    <property type="entry name" value="BUD SITE SELECTION PROTEIN RAX2"/>
    <property type="match status" value="1"/>
</dbReference>
<feature type="non-terminal residue" evidence="2">
    <location>
        <position position="1"/>
    </location>
</feature>
<dbReference type="Pfam" id="PF13287">
    <property type="entry name" value="Fn3_assoc"/>
    <property type="match status" value="1"/>
</dbReference>
<dbReference type="GO" id="GO:1902929">
    <property type="term" value="C:plasma membrane of growing cell tip"/>
    <property type="evidence" value="ECO:0007669"/>
    <property type="project" value="TreeGrafter"/>
</dbReference>
<dbReference type="AlphaFoldDB" id="A0A2H0XWX1"/>
<protein>
    <recommendedName>
        <fullName evidence="1">Rax2-like C-terminal domain-containing protein</fullName>
    </recommendedName>
</protein>
<dbReference type="InterPro" id="IPR024982">
    <property type="entry name" value="Rax2-like_C"/>
</dbReference>
<evidence type="ECO:0000313" key="3">
    <source>
        <dbReference type="Proteomes" id="UP000231343"/>
    </source>
</evidence>
<comment type="caution">
    <text evidence="2">The sequence shown here is derived from an EMBL/GenBank/DDBJ whole genome shotgun (WGS) entry which is preliminary data.</text>
</comment>
<evidence type="ECO:0000259" key="1">
    <source>
        <dbReference type="Pfam" id="PF12768"/>
    </source>
</evidence>
<name>A0A2H0XWX1_UNCSA</name>
<dbReference type="EMBL" id="PEYM01000085">
    <property type="protein sequence ID" value="PIS29436.1"/>
    <property type="molecule type" value="Genomic_DNA"/>
</dbReference>